<evidence type="ECO:0000313" key="1">
    <source>
        <dbReference type="EMBL" id="MFB9533520.1"/>
    </source>
</evidence>
<protein>
    <submittedName>
        <fullName evidence="1">Uncharacterized protein</fullName>
    </submittedName>
</protein>
<name>A0ABV5QDE9_9ACTN</name>
<dbReference type="RefSeq" id="WP_379479255.1">
    <property type="nucleotide sequence ID" value="NZ_BAAAXC010000005.1"/>
</dbReference>
<sequence>MVRSGRPRRYLPTGLPPWQTVYWYFSRRTRPTPGSLHLQLTEMITISSTWR</sequence>
<gene>
    <name evidence="1" type="ORF">ACFFRN_43580</name>
</gene>
<reference evidence="1 2" key="1">
    <citation type="submission" date="2024-09" db="EMBL/GenBank/DDBJ databases">
        <authorList>
            <person name="Sun Q."/>
            <person name="Mori K."/>
        </authorList>
    </citation>
    <scope>NUCLEOTIDE SEQUENCE [LARGE SCALE GENOMIC DNA]</scope>
    <source>
        <strain evidence="1 2">JCM 3323</strain>
    </source>
</reference>
<comment type="caution">
    <text evidence="1">The sequence shown here is derived from an EMBL/GenBank/DDBJ whole genome shotgun (WGS) entry which is preliminary data.</text>
</comment>
<proteinExistence type="predicted"/>
<evidence type="ECO:0000313" key="2">
    <source>
        <dbReference type="Proteomes" id="UP001589646"/>
    </source>
</evidence>
<accession>A0ABV5QDE9</accession>
<dbReference type="Proteomes" id="UP001589646">
    <property type="component" value="Unassembled WGS sequence"/>
</dbReference>
<organism evidence="1 2">
    <name type="scientific">Nonomuraea roseola</name>
    <dbReference type="NCBI Taxonomy" id="46179"/>
    <lineage>
        <taxon>Bacteria</taxon>
        <taxon>Bacillati</taxon>
        <taxon>Actinomycetota</taxon>
        <taxon>Actinomycetes</taxon>
        <taxon>Streptosporangiales</taxon>
        <taxon>Streptosporangiaceae</taxon>
        <taxon>Nonomuraea</taxon>
    </lineage>
</organism>
<keyword evidence="2" id="KW-1185">Reference proteome</keyword>
<dbReference type="EMBL" id="JBHMCE010000019">
    <property type="protein sequence ID" value="MFB9533520.1"/>
    <property type="molecule type" value="Genomic_DNA"/>
</dbReference>